<gene>
    <name evidence="1" type="ORF">PAAG_12018</name>
</gene>
<dbReference type="HOGENOM" id="CLU_3335750_0_0_1"/>
<reference evidence="1 2" key="1">
    <citation type="journal article" date="2011" name="PLoS Genet.">
        <title>Comparative genomic analysis of human fungal pathogens causing paracoccidioidomycosis.</title>
        <authorList>
            <person name="Desjardins C.A."/>
            <person name="Champion M.D."/>
            <person name="Holder J.W."/>
            <person name="Muszewska A."/>
            <person name="Goldberg J."/>
            <person name="Bailao A.M."/>
            <person name="Brigido M.M."/>
            <person name="Ferreira M.E."/>
            <person name="Garcia A.M."/>
            <person name="Grynberg M."/>
            <person name="Gujja S."/>
            <person name="Heiman D.I."/>
            <person name="Henn M.R."/>
            <person name="Kodira C.D."/>
            <person name="Leon-Narvaez H."/>
            <person name="Longo L.V."/>
            <person name="Ma L.J."/>
            <person name="Malavazi I."/>
            <person name="Matsuo A.L."/>
            <person name="Morais F.V."/>
            <person name="Pereira M."/>
            <person name="Rodriguez-Brito S."/>
            <person name="Sakthikumar S."/>
            <person name="Salem-Izacc S.M."/>
            <person name="Sykes S.M."/>
            <person name="Teixeira M.M."/>
            <person name="Vallejo M.C."/>
            <person name="Walter M.E."/>
            <person name="Yandava C."/>
            <person name="Young S."/>
            <person name="Zeng Q."/>
            <person name="Zucker J."/>
            <person name="Felipe M.S."/>
            <person name="Goldman G.H."/>
            <person name="Haas B.J."/>
            <person name="McEwen J.G."/>
            <person name="Nino-Vega G."/>
            <person name="Puccia R."/>
            <person name="San-Blas G."/>
            <person name="Soares C.M."/>
            <person name="Birren B.W."/>
            <person name="Cuomo C.A."/>
        </authorList>
    </citation>
    <scope>NUCLEOTIDE SEQUENCE [LARGE SCALE GENOMIC DNA]</scope>
    <source>
        <strain evidence="2">ATCC MYA-826 / Pb01</strain>
    </source>
</reference>
<evidence type="ECO:0000313" key="1">
    <source>
        <dbReference type="EMBL" id="KGQ01249.1"/>
    </source>
</evidence>
<protein>
    <submittedName>
        <fullName evidence="1">Uncharacterized protein</fullName>
    </submittedName>
</protein>
<dbReference type="GeneID" id="26970813"/>
<dbReference type="KEGG" id="pbl:PAAG_12018"/>
<dbReference type="Proteomes" id="UP000002059">
    <property type="component" value="Partially assembled WGS sequence"/>
</dbReference>
<proteinExistence type="predicted"/>
<accession>A0A0A2VK39</accession>
<name>A0A0A2VK39_PARBA</name>
<dbReference type="VEuPathDB" id="FungiDB:PAAG_12018"/>
<organism evidence="1 2">
    <name type="scientific">Paracoccidioides lutzii (strain ATCC MYA-826 / Pb01)</name>
    <name type="common">Paracoccidioides brasiliensis</name>
    <dbReference type="NCBI Taxonomy" id="502779"/>
    <lineage>
        <taxon>Eukaryota</taxon>
        <taxon>Fungi</taxon>
        <taxon>Dikarya</taxon>
        <taxon>Ascomycota</taxon>
        <taxon>Pezizomycotina</taxon>
        <taxon>Eurotiomycetes</taxon>
        <taxon>Eurotiomycetidae</taxon>
        <taxon>Onygenales</taxon>
        <taxon>Ajellomycetaceae</taxon>
        <taxon>Paracoccidioides</taxon>
    </lineage>
</organism>
<evidence type="ECO:0000313" key="2">
    <source>
        <dbReference type="Proteomes" id="UP000002059"/>
    </source>
</evidence>
<dbReference type="RefSeq" id="XP_015702791.1">
    <property type="nucleotide sequence ID" value="XM_015847566.1"/>
</dbReference>
<sequence>MDVDSVKASFVLAAAGVRCFSFGSANCTRAGSCAFIDT</sequence>
<dbReference type="AlphaFoldDB" id="A0A0A2VK39"/>
<keyword evidence="2" id="KW-1185">Reference proteome</keyword>
<dbReference type="EMBL" id="KN294005">
    <property type="protein sequence ID" value="KGQ01249.1"/>
    <property type="molecule type" value="Genomic_DNA"/>
</dbReference>